<feature type="transmembrane region" description="Helical" evidence="11">
    <location>
        <begin position="1152"/>
        <end position="1172"/>
    </location>
</feature>
<dbReference type="InterPro" id="IPR017871">
    <property type="entry name" value="ABC_transporter-like_CS"/>
</dbReference>
<dbReference type="InterPro" id="IPR003593">
    <property type="entry name" value="AAA+_ATPase"/>
</dbReference>
<feature type="transmembrane region" description="Helical" evidence="11">
    <location>
        <begin position="519"/>
        <end position="541"/>
    </location>
</feature>
<feature type="transmembrane region" description="Helical" evidence="11">
    <location>
        <begin position="639"/>
        <end position="659"/>
    </location>
</feature>
<evidence type="ECO:0000256" key="3">
    <source>
        <dbReference type="ARBA" id="ARBA00022692"/>
    </source>
</evidence>
<keyword evidence="16" id="KW-1185">Reference proteome</keyword>
<evidence type="ECO:0000259" key="13">
    <source>
        <dbReference type="PROSITE" id="PS50929"/>
    </source>
</evidence>
<dbReference type="OrthoDB" id="6500128at2759"/>
<dbReference type="FunFam" id="3.40.50.300:FF:000630">
    <property type="entry name" value="ATP-binding cassette (ABC) transporter, putative"/>
    <property type="match status" value="1"/>
</dbReference>
<dbReference type="InterPro" id="IPR027417">
    <property type="entry name" value="P-loop_NTPase"/>
</dbReference>
<feature type="transmembrane region" description="Helical" evidence="11">
    <location>
        <begin position="1178"/>
        <end position="1197"/>
    </location>
</feature>
<feature type="domain" description="ABC transmembrane type-1" evidence="13">
    <location>
        <begin position="357"/>
        <end position="660"/>
    </location>
</feature>
<evidence type="ECO:0000256" key="2">
    <source>
        <dbReference type="ARBA" id="ARBA00022448"/>
    </source>
</evidence>
<feature type="transmembrane region" description="Helical" evidence="11">
    <location>
        <begin position="12"/>
        <end position="31"/>
    </location>
</feature>
<sequence length="1643" mass="180399">MPTPPPPPSPEYSVPGLGLLLAGSFLLPCLARLCRTIHKRRPATKTRAALPHQDLIEISSGPRAVSQAEDQAITAELVREGGSGIEEQDRRLHSPPNVHHDSGVQPESASVALARAWKEVSITLCALGMLFTALARYPISTAHPHDGGPDGLLMPIILWGSVSVMSATRLLIRIRSEILQRARPGPAYFALEYRCLALFLISLPLELLDTRRLLLQHLSGHQHAGTGPTRQLVAIRVSSVLFLVAANLLELVTPRPTTHRAPIVPADRPEHGGKRPGPLEPGCSFLSLAFFIHTDPYLWRHRSSTPTEGSIPDLRADDKAGAVLFRWKKEQDGSQAGPPLGPTLLWHFRHILWSQQLFAYCNALGSLLPPFFLQRILRFVASKSDENAQPGHVALMYACGMLATQLFLAFSLSASLMTGRRLSLRLRALLTTLIFTKSLRRTGATPKAPDAHRGEEEPSTGKKSSPKESASTGKIANLVSNDVASLAEIGSHLHFLWPESPIQLILAGIYLYILLGYSALVGMFCIVIAVPVQSYFTAVWARYQAMLMAAADKRLGLATEVINNIKVVKFFAWESNFLRKMHALREAELALLFKRLLVTVGESAVSFSVPIIVSMVTFYTHTKVFGKSLSAEEAFTALALFNVFKFPLSVLVFTISGVLQSYVSLKRIESFLNEEETEKDATFTYAANKKDAGSTIESSTFRLSGLDFAFPEGKLSLIIGRGKGKSTLLLSLLGETTKLSGEAFLPCPVSRAWGLDPDAQLSDTTAYCPQQPWLLSDSIRNNILYGSSMNRSRYTQVLKACALAPDLRPFTDGDLTEIGDKGTVLSGGQKARISLARALYSPAKVLLLDDVLSAVDSHTAQHLFNHALNGPLMNERTCILVTHAVDLCMPAASFVVSLDRGQVAHAGDPSLSKLASALVTTSENTEVENKKSAPEVRPELTIENLAAPMLNEEDAVVEIKTRATQRLVKEEHQAVGAVSLTTYRLYYDCLGGLMPLFITFVLFILAELGNVLSTWVLKQWAGSNQTSPAPSSPMSSSLLNLSSVATSTKISSTSSELLTSDSSSLEDPTREARLDRYILLYLLTGIFALAFELMRETYFTRRSIIAGRKIYERLIGTLLNAQVRFFDTVPMGRILNRLSTDVRTVDQDLSNVLIHLAEDVLGTIAILIVVVGVLPTGFLVFAVGTSLIYVAIGYLYLASTRELKRFESTSRSPVISLCTECLGGVTSIRAYGDIGRYTQQMFQLIDAYNRPFFMLWMCNRWLSCRIDTAVALFTFLVVIYIIQSDMPAALSGFALSYVITLNKKTLWIVRWWGVNEINFNSMERIHEYLRVEQEPKNGIQPPAAWPSKQGTVEVEGLTARYAPHLPPVLKSVSFSIKAGEKIGICGRTGSGKSTLALSFFRFIEAEAGRIIIDGLDISKLDLASLRSRMTIIPQESVLFSATIRWNLDPFSEHDDTQIWDALRRVGMAASSSELPLNGSNAANAPPDASSSAHDVQFITSLNMEVKEGGKNFSTGQRQLLAIARAILKLENSALLILDESTASLDAESDEKIQAAIRTEMGNSTILCIAHRLKTIIDYDKVLVLSDGEVLEFDEPWRLLLDDEGGEGEVTKPSAFKELCLKSGHYDELKQSALQLRAKNLRST</sequence>
<feature type="compositionally biased region" description="Basic and acidic residues" evidence="10">
    <location>
        <begin position="449"/>
        <end position="460"/>
    </location>
</feature>
<dbReference type="EMBL" id="ADAS02000111">
    <property type="protein sequence ID" value="OAV90001.1"/>
    <property type="molecule type" value="Genomic_DNA"/>
</dbReference>
<evidence type="ECO:0000256" key="4">
    <source>
        <dbReference type="ARBA" id="ARBA00022737"/>
    </source>
</evidence>
<dbReference type="EnsemblFungi" id="PTTG_07447-t43_1">
    <property type="protein sequence ID" value="PTTG_07447-t43_1-p1"/>
    <property type="gene ID" value="PTTG_07447"/>
</dbReference>
<dbReference type="CDD" id="cd18596">
    <property type="entry name" value="ABC_6TM_VMR1_D1_like"/>
    <property type="match status" value="1"/>
</dbReference>
<evidence type="ECO:0000256" key="7">
    <source>
        <dbReference type="ARBA" id="ARBA00022989"/>
    </source>
</evidence>
<comment type="subcellular location">
    <subcellularLocation>
        <location evidence="1">Membrane</location>
        <topology evidence="1">Multi-pass membrane protein</topology>
    </subcellularLocation>
</comment>
<dbReference type="InterPro" id="IPR036640">
    <property type="entry name" value="ABC1_TM_sf"/>
</dbReference>
<feature type="transmembrane region" description="Helical" evidence="11">
    <location>
        <begin position="985"/>
        <end position="1006"/>
    </location>
</feature>
<organism evidence="14">
    <name type="scientific">Puccinia triticina (isolate 1-1 / race 1 (BBBD))</name>
    <name type="common">Brown leaf rust fungus</name>
    <dbReference type="NCBI Taxonomy" id="630390"/>
    <lineage>
        <taxon>Eukaryota</taxon>
        <taxon>Fungi</taxon>
        <taxon>Dikarya</taxon>
        <taxon>Basidiomycota</taxon>
        <taxon>Pucciniomycotina</taxon>
        <taxon>Pucciniomycetes</taxon>
        <taxon>Pucciniales</taxon>
        <taxon>Pucciniaceae</taxon>
        <taxon>Puccinia</taxon>
    </lineage>
</organism>
<evidence type="ECO:0000256" key="1">
    <source>
        <dbReference type="ARBA" id="ARBA00004141"/>
    </source>
</evidence>
<feature type="transmembrane region" description="Helical" evidence="11">
    <location>
        <begin position="357"/>
        <end position="374"/>
    </location>
</feature>
<protein>
    <submittedName>
        <fullName evidence="14 15">Uncharacterized protein</fullName>
    </submittedName>
</protein>
<evidence type="ECO:0000313" key="14">
    <source>
        <dbReference type="EMBL" id="OAV90001.1"/>
    </source>
</evidence>
<feature type="transmembrane region" description="Helical" evidence="11">
    <location>
        <begin position="394"/>
        <end position="417"/>
    </location>
</feature>
<dbReference type="SUPFAM" id="SSF90123">
    <property type="entry name" value="ABC transporter transmembrane region"/>
    <property type="match status" value="2"/>
</dbReference>
<proteinExistence type="predicted"/>
<dbReference type="PANTHER" id="PTHR24223:SF353">
    <property type="entry name" value="ABC TRANSPORTER ATP-BINDING PROTEIN_PERMEASE VMR1-RELATED"/>
    <property type="match status" value="1"/>
</dbReference>
<feature type="transmembrane region" description="Helical" evidence="11">
    <location>
        <begin position="1262"/>
        <end position="1282"/>
    </location>
</feature>
<dbReference type="SMART" id="SM00382">
    <property type="entry name" value="AAA"/>
    <property type="match status" value="2"/>
</dbReference>
<feature type="domain" description="ABC transmembrane type-1" evidence="13">
    <location>
        <begin position="997"/>
        <end position="1301"/>
    </location>
</feature>
<keyword evidence="4" id="KW-0677">Repeat</keyword>
<keyword evidence="8 11" id="KW-0472">Membrane</keyword>
<dbReference type="CDD" id="cd03244">
    <property type="entry name" value="ABCC_MRP_domain2"/>
    <property type="match status" value="1"/>
</dbReference>
<feature type="transmembrane region" description="Helical" evidence="11">
    <location>
        <begin position="495"/>
        <end position="513"/>
    </location>
</feature>
<dbReference type="InterPro" id="IPR003439">
    <property type="entry name" value="ABC_transporter-like_ATP-bd"/>
</dbReference>
<dbReference type="PROSITE" id="PS00211">
    <property type="entry name" value="ABC_TRANSPORTER_1"/>
    <property type="match status" value="1"/>
</dbReference>
<accession>A0A180GBJ4</accession>
<dbReference type="VEuPathDB" id="FungiDB:PTTG_07447"/>
<gene>
    <name evidence="14" type="ORF">PTTG_07447</name>
</gene>
<dbReference type="Gene3D" id="3.40.50.300">
    <property type="entry name" value="P-loop containing nucleotide triphosphate hydrolases"/>
    <property type="match status" value="2"/>
</dbReference>
<dbReference type="Pfam" id="PF00664">
    <property type="entry name" value="ABC_membrane"/>
    <property type="match status" value="2"/>
</dbReference>
<name>A0A180GBJ4_PUCT1</name>
<dbReference type="InterPro" id="IPR011527">
    <property type="entry name" value="ABC1_TM_dom"/>
</dbReference>
<evidence type="ECO:0000256" key="8">
    <source>
        <dbReference type="ARBA" id="ARBA00023136"/>
    </source>
</evidence>
<dbReference type="CDD" id="cd03250">
    <property type="entry name" value="ABCC_MRP_domain1"/>
    <property type="match status" value="1"/>
</dbReference>
<dbReference type="FunFam" id="1.20.1560.10:FF:000366">
    <property type="entry name" value="Uncharacterized protein"/>
    <property type="match status" value="1"/>
</dbReference>
<keyword evidence="5" id="KW-0547">Nucleotide-binding</keyword>
<reference evidence="14" key="1">
    <citation type="submission" date="2009-11" db="EMBL/GenBank/DDBJ databases">
        <authorList>
            <consortium name="The Broad Institute Genome Sequencing Platform"/>
            <person name="Ward D."/>
            <person name="Feldgarden M."/>
            <person name="Earl A."/>
            <person name="Young S.K."/>
            <person name="Zeng Q."/>
            <person name="Koehrsen M."/>
            <person name="Alvarado L."/>
            <person name="Berlin A."/>
            <person name="Bochicchio J."/>
            <person name="Borenstein D."/>
            <person name="Chapman S.B."/>
            <person name="Chen Z."/>
            <person name="Engels R."/>
            <person name="Freedman E."/>
            <person name="Gellesch M."/>
            <person name="Goldberg J."/>
            <person name="Griggs A."/>
            <person name="Gujja S."/>
            <person name="Heilman E."/>
            <person name="Heiman D."/>
            <person name="Hepburn T."/>
            <person name="Howarth C."/>
            <person name="Jen D."/>
            <person name="Larson L."/>
            <person name="Lewis B."/>
            <person name="Mehta T."/>
            <person name="Park D."/>
            <person name="Pearson M."/>
            <person name="Roberts A."/>
            <person name="Saif S."/>
            <person name="Shea T."/>
            <person name="Shenoy N."/>
            <person name="Sisk P."/>
            <person name="Stolte C."/>
            <person name="Sykes S."/>
            <person name="Thomson T."/>
            <person name="Walk T."/>
            <person name="White J."/>
            <person name="Yandava C."/>
            <person name="Izard J."/>
            <person name="Baranova O.V."/>
            <person name="Blanton J.M."/>
            <person name="Tanner A.C."/>
            <person name="Dewhirst F.E."/>
            <person name="Haas B."/>
            <person name="Nusbaum C."/>
            <person name="Birren B."/>
        </authorList>
    </citation>
    <scope>NUCLEOTIDE SEQUENCE [LARGE SCALE GENOMIC DNA]</scope>
    <source>
        <strain evidence="14">1-1 BBBD Race 1</strain>
    </source>
</reference>
<keyword evidence="6" id="KW-0067">ATP-binding</keyword>
<reference evidence="15" key="4">
    <citation type="submission" date="2025-05" db="UniProtKB">
        <authorList>
            <consortium name="EnsemblFungi"/>
        </authorList>
    </citation>
    <scope>IDENTIFICATION</scope>
    <source>
        <strain evidence="15">isolate 1-1 / race 1 (BBBD)</strain>
    </source>
</reference>
<feature type="transmembrane region" description="Helical" evidence="11">
    <location>
        <begin position="596"/>
        <end position="619"/>
    </location>
</feature>
<feature type="domain" description="ABC transporter" evidence="12">
    <location>
        <begin position="687"/>
        <end position="925"/>
    </location>
</feature>
<dbReference type="Pfam" id="PF00005">
    <property type="entry name" value="ABC_tran"/>
    <property type="match status" value="2"/>
</dbReference>
<dbReference type="InterPro" id="IPR050173">
    <property type="entry name" value="ABC_transporter_C-like"/>
</dbReference>
<dbReference type="PROSITE" id="PS50893">
    <property type="entry name" value="ABC_TRANSPORTER_2"/>
    <property type="match status" value="2"/>
</dbReference>
<keyword evidence="9" id="KW-0325">Glycoprotein</keyword>
<dbReference type="FunFam" id="3.40.50.300:FF:000825">
    <property type="entry name" value="ABC bile acid transporter"/>
    <property type="match status" value="1"/>
</dbReference>
<keyword evidence="2" id="KW-0813">Transport</keyword>
<dbReference type="GO" id="GO:0140359">
    <property type="term" value="F:ABC-type transporter activity"/>
    <property type="evidence" value="ECO:0007669"/>
    <property type="project" value="InterPro"/>
</dbReference>
<evidence type="ECO:0000259" key="12">
    <source>
        <dbReference type="PROSITE" id="PS50893"/>
    </source>
</evidence>
<dbReference type="PANTHER" id="PTHR24223">
    <property type="entry name" value="ATP-BINDING CASSETTE SUB-FAMILY C"/>
    <property type="match status" value="1"/>
</dbReference>
<evidence type="ECO:0000256" key="10">
    <source>
        <dbReference type="SAM" id="MobiDB-lite"/>
    </source>
</evidence>
<dbReference type="Proteomes" id="UP000005240">
    <property type="component" value="Unassembled WGS sequence"/>
</dbReference>
<feature type="domain" description="ABC transporter" evidence="12">
    <location>
        <begin position="1352"/>
        <end position="1611"/>
    </location>
</feature>
<feature type="compositionally biased region" description="Polar residues" evidence="10">
    <location>
        <begin position="461"/>
        <end position="472"/>
    </location>
</feature>
<dbReference type="CDD" id="cd18604">
    <property type="entry name" value="ABC_6TM_VMR1_D2_like"/>
    <property type="match status" value="1"/>
</dbReference>
<dbReference type="GO" id="GO:0016887">
    <property type="term" value="F:ATP hydrolysis activity"/>
    <property type="evidence" value="ECO:0007669"/>
    <property type="project" value="InterPro"/>
</dbReference>
<evidence type="ECO:0000256" key="11">
    <source>
        <dbReference type="SAM" id="Phobius"/>
    </source>
</evidence>
<dbReference type="Gene3D" id="1.20.1560.10">
    <property type="entry name" value="ABC transporter type 1, transmembrane domain"/>
    <property type="match status" value="2"/>
</dbReference>
<evidence type="ECO:0000256" key="9">
    <source>
        <dbReference type="ARBA" id="ARBA00023180"/>
    </source>
</evidence>
<evidence type="ECO:0000313" key="15">
    <source>
        <dbReference type="EnsemblFungi" id="PTTG_07447-t43_1-p1"/>
    </source>
</evidence>
<feature type="region of interest" description="Disordered" evidence="10">
    <location>
        <begin position="443"/>
        <end position="472"/>
    </location>
</feature>
<keyword evidence="3 11" id="KW-0812">Transmembrane</keyword>
<evidence type="ECO:0000256" key="6">
    <source>
        <dbReference type="ARBA" id="ARBA00022840"/>
    </source>
</evidence>
<dbReference type="GO" id="GO:0000329">
    <property type="term" value="C:fungal-type vacuole membrane"/>
    <property type="evidence" value="ECO:0007669"/>
    <property type="project" value="TreeGrafter"/>
</dbReference>
<reference evidence="15 16" key="3">
    <citation type="journal article" date="2017" name="G3 (Bethesda)">
        <title>Comparative analysis highlights variable genome content of wheat rusts and divergence of the mating loci.</title>
        <authorList>
            <person name="Cuomo C.A."/>
            <person name="Bakkeren G."/>
            <person name="Khalil H.B."/>
            <person name="Panwar V."/>
            <person name="Joly D."/>
            <person name="Linning R."/>
            <person name="Sakthikumar S."/>
            <person name="Song X."/>
            <person name="Adiconis X."/>
            <person name="Fan L."/>
            <person name="Goldberg J.M."/>
            <person name="Levin J.Z."/>
            <person name="Young S."/>
            <person name="Zeng Q."/>
            <person name="Anikster Y."/>
            <person name="Bruce M."/>
            <person name="Wang M."/>
            <person name="Yin C."/>
            <person name="McCallum B."/>
            <person name="Szabo L.J."/>
            <person name="Hulbert S."/>
            <person name="Chen X."/>
            <person name="Fellers J.P."/>
        </authorList>
    </citation>
    <scope>NUCLEOTIDE SEQUENCE</scope>
    <source>
        <strain evidence="15">isolate 1-1 / race 1 (BBBD)</strain>
        <strain evidence="16">Isolate 1-1 / race 1 (BBBD)</strain>
    </source>
</reference>
<dbReference type="SUPFAM" id="SSF52540">
    <property type="entry name" value="P-loop containing nucleoside triphosphate hydrolases"/>
    <property type="match status" value="2"/>
</dbReference>
<reference evidence="14" key="2">
    <citation type="submission" date="2016-05" db="EMBL/GenBank/DDBJ databases">
        <title>Comparative analysis highlights variable genome content of wheat rusts and divergence of the mating loci.</title>
        <authorList>
            <person name="Cuomo C.A."/>
            <person name="Bakkeren G."/>
            <person name="Szabo L."/>
            <person name="Khalil H."/>
            <person name="Joly D."/>
            <person name="Goldberg J."/>
            <person name="Young S."/>
            <person name="Zeng Q."/>
            <person name="Fellers J."/>
        </authorList>
    </citation>
    <scope>NUCLEOTIDE SEQUENCE [LARGE SCALE GENOMIC DNA]</scope>
    <source>
        <strain evidence="14">1-1 BBBD Race 1</strain>
    </source>
</reference>
<evidence type="ECO:0000313" key="16">
    <source>
        <dbReference type="Proteomes" id="UP000005240"/>
    </source>
</evidence>
<feature type="transmembrane region" description="Helical" evidence="11">
    <location>
        <begin position="120"/>
        <end position="139"/>
    </location>
</feature>
<dbReference type="STRING" id="630390.A0A180GBJ4"/>
<feature type="transmembrane region" description="Helical" evidence="11">
    <location>
        <begin position="1077"/>
        <end position="1094"/>
    </location>
</feature>
<feature type="transmembrane region" description="Helical" evidence="11">
    <location>
        <begin position="151"/>
        <end position="172"/>
    </location>
</feature>
<dbReference type="GO" id="GO:0005524">
    <property type="term" value="F:ATP binding"/>
    <property type="evidence" value="ECO:0007669"/>
    <property type="project" value="UniProtKB-KW"/>
</dbReference>
<dbReference type="PROSITE" id="PS50929">
    <property type="entry name" value="ABC_TM1F"/>
    <property type="match status" value="2"/>
</dbReference>
<evidence type="ECO:0000256" key="5">
    <source>
        <dbReference type="ARBA" id="ARBA00022741"/>
    </source>
</evidence>
<keyword evidence="7 11" id="KW-1133">Transmembrane helix</keyword>